<feature type="region of interest" description="Disordered" evidence="1">
    <location>
        <begin position="1"/>
        <end position="28"/>
    </location>
</feature>
<dbReference type="Proteomes" id="UP000630353">
    <property type="component" value="Unassembled WGS sequence"/>
</dbReference>
<reference evidence="3" key="1">
    <citation type="journal article" date="2014" name="Int. J. Syst. Evol. Microbiol.">
        <title>Complete genome sequence of Corynebacterium casei LMG S-19264T (=DSM 44701T), isolated from a smear-ripened cheese.</title>
        <authorList>
            <consortium name="US DOE Joint Genome Institute (JGI-PGF)"/>
            <person name="Walter F."/>
            <person name="Albersmeier A."/>
            <person name="Kalinowski J."/>
            <person name="Ruckert C."/>
        </authorList>
    </citation>
    <scope>NUCLEOTIDE SEQUENCE</scope>
    <source>
        <strain evidence="3">KCTC 42651</strain>
    </source>
</reference>
<evidence type="ECO:0000256" key="1">
    <source>
        <dbReference type="SAM" id="MobiDB-lite"/>
    </source>
</evidence>
<keyword evidence="4" id="KW-1185">Reference proteome</keyword>
<name>A0A918XVH4_9PROT</name>
<evidence type="ECO:0000259" key="2">
    <source>
        <dbReference type="Pfam" id="PF13480"/>
    </source>
</evidence>
<dbReference type="AlphaFoldDB" id="A0A918XVH4"/>
<dbReference type="InterPro" id="IPR038740">
    <property type="entry name" value="BioF2-like_GNAT_dom"/>
</dbReference>
<dbReference type="PANTHER" id="PTHR36174">
    <property type="entry name" value="LIPID II:GLYCINE GLYCYLTRANSFERASE"/>
    <property type="match status" value="1"/>
</dbReference>
<dbReference type="SUPFAM" id="SSF55729">
    <property type="entry name" value="Acyl-CoA N-acyltransferases (Nat)"/>
    <property type="match status" value="2"/>
</dbReference>
<feature type="domain" description="BioF2-like acetyltransferase" evidence="2">
    <location>
        <begin position="184"/>
        <end position="324"/>
    </location>
</feature>
<evidence type="ECO:0000313" key="3">
    <source>
        <dbReference type="EMBL" id="GHD56726.1"/>
    </source>
</evidence>
<evidence type="ECO:0000313" key="4">
    <source>
        <dbReference type="Proteomes" id="UP000630353"/>
    </source>
</evidence>
<dbReference type="EMBL" id="BMZS01000009">
    <property type="protein sequence ID" value="GHD56726.1"/>
    <property type="molecule type" value="Genomic_DNA"/>
</dbReference>
<sequence>MAQRRQQRRRGADPKAGAGKGMPGPSLDGVESVWGGATERDWTKLLTAAGRVPLEQSWTYGEAIAAGSPYRPVRGVFRSGGRTVALVQAMVWSVAGTVRLVKLVRGPLFLDPEPDPAVRDAVFRLIRDRWPLARANALFWTPELADGPGADRLMRGLGMHRTVTGYTTAWLDLSPGPDALRAGLRQNWRNQLVRAERERLRIRDSHGGAALGWLVERHDEHRRRRRFGGPTGTFAAALAVLAPNPQDVLVLRAERGSEPVAGVLFLRHGDAATYHLAWTGPDGRAAHAHNRLVWEGVVRLAAAGVRWLDLGGLDASMPGVTRFKLGLGVAPVTLTGTWF</sequence>
<gene>
    <name evidence="3" type="ORF">GCM10017083_37140</name>
</gene>
<dbReference type="InterPro" id="IPR050644">
    <property type="entry name" value="PG_Glycine_Bridge_Synth"/>
</dbReference>
<accession>A0A918XVH4</accession>
<protein>
    <recommendedName>
        <fullName evidence="2">BioF2-like acetyltransferase domain-containing protein</fullName>
    </recommendedName>
</protein>
<dbReference type="Gene3D" id="3.40.630.30">
    <property type="match status" value="1"/>
</dbReference>
<comment type="caution">
    <text evidence="3">The sequence shown here is derived from an EMBL/GenBank/DDBJ whole genome shotgun (WGS) entry which is preliminary data.</text>
</comment>
<dbReference type="Pfam" id="PF13480">
    <property type="entry name" value="Acetyltransf_6"/>
    <property type="match status" value="1"/>
</dbReference>
<dbReference type="RefSeq" id="WP_189992421.1">
    <property type="nucleotide sequence ID" value="NZ_BMZS01000009.1"/>
</dbReference>
<dbReference type="PANTHER" id="PTHR36174:SF1">
    <property type="entry name" value="LIPID II:GLYCINE GLYCYLTRANSFERASE"/>
    <property type="match status" value="1"/>
</dbReference>
<dbReference type="InterPro" id="IPR016181">
    <property type="entry name" value="Acyl_CoA_acyltransferase"/>
</dbReference>
<reference evidence="3" key="2">
    <citation type="submission" date="2020-09" db="EMBL/GenBank/DDBJ databases">
        <authorList>
            <person name="Sun Q."/>
            <person name="Kim S."/>
        </authorList>
    </citation>
    <scope>NUCLEOTIDE SEQUENCE</scope>
    <source>
        <strain evidence="3">KCTC 42651</strain>
    </source>
</reference>
<proteinExistence type="predicted"/>
<organism evidence="3 4">
    <name type="scientific">Thalassobaculum fulvum</name>
    <dbReference type="NCBI Taxonomy" id="1633335"/>
    <lineage>
        <taxon>Bacteria</taxon>
        <taxon>Pseudomonadati</taxon>
        <taxon>Pseudomonadota</taxon>
        <taxon>Alphaproteobacteria</taxon>
        <taxon>Rhodospirillales</taxon>
        <taxon>Thalassobaculaceae</taxon>
        <taxon>Thalassobaculum</taxon>
    </lineage>
</organism>